<organism evidence="1 2">
    <name type="scientific">Maribellus comscasis</name>
    <dbReference type="NCBI Taxonomy" id="2681766"/>
    <lineage>
        <taxon>Bacteria</taxon>
        <taxon>Pseudomonadati</taxon>
        <taxon>Bacteroidota</taxon>
        <taxon>Bacteroidia</taxon>
        <taxon>Marinilabiliales</taxon>
        <taxon>Prolixibacteraceae</taxon>
        <taxon>Maribellus</taxon>
    </lineage>
</organism>
<accession>A0A6I6K3B5</accession>
<reference evidence="1 2" key="1">
    <citation type="submission" date="2019-11" db="EMBL/GenBank/DDBJ databases">
        <authorList>
            <person name="Zheng R.K."/>
            <person name="Sun C.M."/>
        </authorList>
    </citation>
    <scope>NUCLEOTIDE SEQUENCE [LARGE SCALE GENOMIC DNA]</scope>
    <source>
        <strain evidence="1 2">WC007</strain>
    </source>
</reference>
<protein>
    <submittedName>
        <fullName evidence="1">Uncharacterized protein</fullName>
    </submittedName>
</protein>
<name>A0A6I6K3B5_9BACT</name>
<gene>
    <name evidence="1" type="ORF">GM418_21100</name>
</gene>
<keyword evidence="2" id="KW-1185">Reference proteome</keyword>
<dbReference type="AlphaFoldDB" id="A0A6I6K3B5"/>
<evidence type="ECO:0000313" key="2">
    <source>
        <dbReference type="Proteomes" id="UP000428260"/>
    </source>
</evidence>
<dbReference type="Proteomes" id="UP000428260">
    <property type="component" value="Chromosome"/>
</dbReference>
<evidence type="ECO:0000313" key="1">
    <source>
        <dbReference type="EMBL" id="QGY46073.1"/>
    </source>
</evidence>
<dbReference type="KEGG" id="mcos:GM418_21100"/>
<dbReference type="RefSeq" id="WP_158869211.1">
    <property type="nucleotide sequence ID" value="NZ_CP046401.1"/>
</dbReference>
<sequence>MKKIKLFMVTVALLAVCFPESVKSQIADIKKWTGTYPDMEESYPLTFIAFKGWLIPVPHIFIRTWPTHYYLEADAMPVTDATEIGGSTVTGLLRITSKMLERHQMEGRHDETVQIKDNTDLQKQIGEKLFNARADQLEDLFGLAQRFIRLYGKIDRIGGLPNSAEVKNIFEEEADRQLMRFLMVNLLQTGHGEKLDALSEISSTLNKLLGEVDYTYSKIRYFSNYNAEITSYSFLTQ</sequence>
<proteinExistence type="predicted"/>
<dbReference type="EMBL" id="CP046401">
    <property type="protein sequence ID" value="QGY46073.1"/>
    <property type="molecule type" value="Genomic_DNA"/>
</dbReference>